<gene>
    <name evidence="1" type="ORF">AYI70_g7880</name>
</gene>
<protein>
    <submittedName>
        <fullName evidence="1">Uncharacterized protein</fullName>
    </submittedName>
</protein>
<evidence type="ECO:0000313" key="2">
    <source>
        <dbReference type="Proteomes" id="UP000187283"/>
    </source>
</evidence>
<sequence>MHDIIALQETFLNKKTYRYRIPGYTTIESKADLTKGGTGLLLAVRNQSGLMISEYKSSQTWLSGIVNVAELEKKNVLGS</sequence>
<reference evidence="1 2" key="1">
    <citation type="submission" date="2017-01" db="EMBL/GenBank/DDBJ databases">
        <authorList>
            <person name="Mah S.A."/>
            <person name="Swanson W.J."/>
            <person name="Moy G.W."/>
            <person name="Vacquier V.D."/>
        </authorList>
    </citation>
    <scope>NUCLEOTIDE SEQUENCE [LARGE SCALE GENOMIC DNA]</scope>
    <source>
        <strain evidence="1 2">GSMNP</strain>
    </source>
</reference>
<proteinExistence type="predicted"/>
<dbReference type="Proteomes" id="UP000187283">
    <property type="component" value="Unassembled WGS sequence"/>
</dbReference>
<accession>A0A1R1XIJ2</accession>
<dbReference type="AlphaFoldDB" id="A0A1R1XIJ2"/>
<organism evidence="1 2">
    <name type="scientific">Smittium culicis</name>
    <dbReference type="NCBI Taxonomy" id="133412"/>
    <lineage>
        <taxon>Eukaryota</taxon>
        <taxon>Fungi</taxon>
        <taxon>Fungi incertae sedis</taxon>
        <taxon>Zoopagomycota</taxon>
        <taxon>Kickxellomycotina</taxon>
        <taxon>Harpellomycetes</taxon>
        <taxon>Harpellales</taxon>
        <taxon>Legeriomycetaceae</taxon>
        <taxon>Smittium</taxon>
    </lineage>
</organism>
<name>A0A1R1XIJ2_9FUNG</name>
<dbReference type="OrthoDB" id="5566681at2759"/>
<comment type="caution">
    <text evidence="1">The sequence shown here is derived from an EMBL/GenBank/DDBJ whole genome shotgun (WGS) entry which is preliminary data.</text>
</comment>
<dbReference type="STRING" id="133412.A0A1R1XIJ2"/>
<evidence type="ECO:0000313" key="1">
    <source>
        <dbReference type="EMBL" id="OMJ14418.1"/>
    </source>
</evidence>
<dbReference type="EMBL" id="LSSN01003072">
    <property type="protein sequence ID" value="OMJ14418.1"/>
    <property type="molecule type" value="Genomic_DNA"/>
</dbReference>
<keyword evidence="2" id="KW-1185">Reference proteome</keyword>